<gene>
    <name evidence="1" type="ORF">ANCCAN_05218</name>
</gene>
<proteinExistence type="predicted"/>
<dbReference type="EMBL" id="JOJR01000043">
    <property type="protein sequence ID" value="RCN48756.1"/>
    <property type="molecule type" value="Genomic_DNA"/>
</dbReference>
<name>A0A368GWM2_ANCCA</name>
<keyword evidence="2" id="KW-1185">Reference proteome</keyword>
<comment type="caution">
    <text evidence="1">The sequence shown here is derived from an EMBL/GenBank/DDBJ whole genome shotgun (WGS) entry which is preliminary data.</text>
</comment>
<evidence type="ECO:0000313" key="1">
    <source>
        <dbReference type="EMBL" id="RCN48756.1"/>
    </source>
</evidence>
<dbReference type="STRING" id="29170.A0A368GWM2"/>
<dbReference type="AlphaFoldDB" id="A0A368GWM2"/>
<organism evidence="1 2">
    <name type="scientific">Ancylostoma caninum</name>
    <name type="common">Dog hookworm</name>
    <dbReference type="NCBI Taxonomy" id="29170"/>
    <lineage>
        <taxon>Eukaryota</taxon>
        <taxon>Metazoa</taxon>
        <taxon>Ecdysozoa</taxon>
        <taxon>Nematoda</taxon>
        <taxon>Chromadorea</taxon>
        <taxon>Rhabditida</taxon>
        <taxon>Rhabditina</taxon>
        <taxon>Rhabditomorpha</taxon>
        <taxon>Strongyloidea</taxon>
        <taxon>Ancylostomatidae</taxon>
        <taxon>Ancylostomatinae</taxon>
        <taxon>Ancylostoma</taxon>
    </lineage>
</organism>
<reference evidence="1 2" key="1">
    <citation type="submission" date="2014-10" db="EMBL/GenBank/DDBJ databases">
        <title>Draft genome of the hookworm Ancylostoma caninum.</title>
        <authorList>
            <person name="Mitreva M."/>
        </authorList>
    </citation>
    <scope>NUCLEOTIDE SEQUENCE [LARGE SCALE GENOMIC DNA]</scope>
    <source>
        <strain evidence="1 2">Baltimore</strain>
    </source>
</reference>
<evidence type="ECO:0000313" key="2">
    <source>
        <dbReference type="Proteomes" id="UP000252519"/>
    </source>
</evidence>
<accession>A0A368GWM2</accession>
<dbReference type="Proteomes" id="UP000252519">
    <property type="component" value="Unassembled WGS sequence"/>
</dbReference>
<protein>
    <submittedName>
        <fullName evidence="1">Uncharacterized protein</fullName>
    </submittedName>
</protein>
<sequence length="62" mass="7164">MVWMSTPAVMLGNARLYPEEDEALCLANLGKEFTWIQSSRARKTFHNVSFNLVLEFGFKVIR</sequence>